<sequence>MGKRKRENSETPTISKILKPLENEDWTAEEEELTEILKQLKDLKDDTNSHDKINLKILSNLLVSYKCTCSNQDLLIFEILELLEKYGTDLGQLHPLVFGLNAEKNYESLRKMGGNLHVRITPDEVLRGYFDEATLWNTVKYHVRPVSDENSAKIYDVKFVLRLFNSLIYPASALSCKLFVEQNGLALLFSSTSSADPEIRTLAYCCLQKYSNLLQELKVEIFNEKSIILYLIRLFKHSTDVAIRRVSSLISHFFARVSKLILHPEDPVYPQIMAFLCMKPIFDAENVPEFYKLLFSSSPQNHKQEREWILTLISEAVLEPMDYQILQNRAGIKLLMTTFSSLWADRKSRGLILRTFQNCVRMPSVAHDLFFREGLHTWITTILNSKRYTKWEKNFLSQIFLVLIENERKYQRSQKGKDVQCFSAFSTAKICSRKIIRVLKDIEKNEQFEGEQEKAKESIEKIEKILEKKWKMKKKHRKV</sequence>
<organism evidence="2 3">
    <name type="scientific">Caenorhabditis angaria</name>
    <dbReference type="NCBI Taxonomy" id="860376"/>
    <lineage>
        <taxon>Eukaryota</taxon>
        <taxon>Metazoa</taxon>
        <taxon>Ecdysozoa</taxon>
        <taxon>Nematoda</taxon>
        <taxon>Chromadorea</taxon>
        <taxon>Rhabditida</taxon>
        <taxon>Rhabditina</taxon>
        <taxon>Rhabditomorpha</taxon>
        <taxon>Rhabditoidea</taxon>
        <taxon>Rhabditidae</taxon>
        <taxon>Peloderinae</taxon>
        <taxon>Caenorhabditis</taxon>
    </lineage>
</organism>
<evidence type="ECO:0000313" key="3">
    <source>
        <dbReference type="Proteomes" id="UP001152747"/>
    </source>
</evidence>
<evidence type="ECO:0000259" key="1">
    <source>
        <dbReference type="Pfam" id="PF16201"/>
    </source>
</evidence>
<dbReference type="InterPro" id="IPR032436">
    <property type="entry name" value="URB1_C"/>
</dbReference>
<dbReference type="InterPro" id="IPR016024">
    <property type="entry name" value="ARM-type_fold"/>
</dbReference>
<dbReference type="Pfam" id="PF16201">
    <property type="entry name" value="NopRA1"/>
    <property type="match status" value="1"/>
</dbReference>
<dbReference type="GO" id="GO:0005730">
    <property type="term" value="C:nucleolus"/>
    <property type="evidence" value="ECO:0007669"/>
    <property type="project" value="TreeGrafter"/>
</dbReference>
<dbReference type="InterPro" id="IPR039844">
    <property type="entry name" value="URB1"/>
</dbReference>
<evidence type="ECO:0000313" key="2">
    <source>
        <dbReference type="EMBL" id="CAI5453019.1"/>
    </source>
</evidence>
<dbReference type="InterPro" id="IPR011989">
    <property type="entry name" value="ARM-like"/>
</dbReference>
<dbReference type="PANTHER" id="PTHR13500">
    <property type="entry name" value="NUCLEOLAR PRERIBOSOMAL-ASSOCIATED PROTEIN 1"/>
    <property type="match status" value="1"/>
</dbReference>
<dbReference type="AlphaFoldDB" id="A0A9P1IXS8"/>
<dbReference type="PANTHER" id="PTHR13500:SF0">
    <property type="entry name" value="NUCLEOLAR PRE-RIBOSOMAL-ASSOCIATED PROTEIN 1"/>
    <property type="match status" value="1"/>
</dbReference>
<dbReference type="GO" id="GO:0000466">
    <property type="term" value="P:maturation of 5.8S rRNA from tricistronic rRNA transcript (SSU-rRNA, 5.8S rRNA, LSU-rRNA)"/>
    <property type="evidence" value="ECO:0007669"/>
    <property type="project" value="TreeGrafter"/>
</dbReference>
<accession>A0A9P1IXS8</accession>
<dbReference type="EMBL" id="CANHGI010000005">
    <property type="protein sequence ID" value="CAI5453019.1"/>
    <property type="molecule type" value="Genomic_DNA"/>
</dbReference>
<reference evidence="2" key="1">
    <citation type="submission" date="2022-11" db="EMBL/GenBank/DDBJ databases">
        <authorList>
            <person name="Kikuchi T."/>
        </authorList>
    </citation>
    <scope>NUCLEOTIDE SEQUENCE</scope>
    <source>
        <strain evidence="2">PS1010</strain>
    </source>
</reference>
<dbReference type="OrthoDB" id="72892at2759"/>
<comment type="caution">
    <text evidence="2">The sequence shown here is derived from an EMBL/GenBank/DDBJ whole genome shotgun (WGS) entry which is preliminary data.</text>
</comment>
<dbReference type="Gene3D" id="1.25.10.10">
    <property type="entry name" value="Leucine-rich Repeat Variant"/>
    <property type="match status" value="1"/>
</dbReference>
<keyword evidence="3" id="KW-1185">Reference proteome</keyword>
<dbReference type="SUPFAM" id="SSF48371">
    <property type="entry name" value="ARM repeat"/>
    <property type="match status" value="1"/>
</dbReference>
<protein>
    <recommendedName>
        <fullName evidence="1">URB1 C-terminal domain-containing protein</fullName>
    </recommendedName>
</protein>
<dbReference type="GO" id="GO:0000463">
    <property type="term" value="P:maturation of LSU-rRNA from tricistronic rRNA transcript (SSU-rRNA, 5.8S rRNA, LSU-rRNA)"/>
    <property type="evidence" value="ECO:0007669"/>
    <property type="project" value="TreeGrafter"/>
</dbReference>
<name>A0A9P1IXS8_9PELO</name>
<gene>
    <name evidence="2" type="ORF">CAMP_LOCUS15656</name>
</gene>
<proteinExistence type="predicted"/>
<feature type="domain" description="URB1 C-terminal" evidence="1">
    <location>
        <begin position="185"/>
        <end position="378"/>
    </location>
</feature>
<dbReference type="Proteomes" id="UP001152747">
    <property type="component" value="Unassembled WGS sequence"/>
</dbReference>